<evidence type="ECO:0000313" key="3">
    <source>
        <dbReference type="EMBL" id="KAF5740766.1"/>
    </source>
</evidence>
<keyword evidence="4" id="KW-1185">Reference proteome</keyword>
<accession>A0A7J7D3W8</accession>
<evidence type="ECO:0000313" key="4">
    <source>
        <dbReference type="Proteomes" id="UP000593562"/>
    </source>
</evidence>
<dbReference type="PANTHER" id="PTHR34282:SF1">
    <property type="entry name" value="DUF3741 DOMAIN-CONTAINING PROTEIN"/>
    <property type="match status" value="1"/>
</dbReference>
<evidence type="ECO:0000256" key="1">
    <source>
        <dbReference type="SAM" id="MobiDB-lite"/>
    </source>
</evidence>
<dbReference type="EMBL" id="JAAARO010000011">
    <property type="protein sequence ID" value="KAF5740766.1"/>
    <property type="molecule type" value="Genomic_DNA"/>
</dbReference>
<reference evidence="3 4" key="1">
    <citation type="journal article" date="2020" name="Nat. Commun.">
        <title>Genome of Tripterygium wilfordii and identification of cytochrome P450 involved in triptolide biosynthesis.</title>
        <authorList>
            <person name="Tu L."/>
            <person name="Su P."/>
            <person name="Zhang Z."/>
            <person name="Gao L."/>
            <person name="Wang J."/>
            <person name="Hu T."/>
            <person name="Zhou J."/>
            <person name="Zhang Y."/>
            <person name="Zhao Y."/>
            <person name="Liu Y."/>
            <person name="Song Y."/>
            <person name="Tong Y."/>
            <person name="Lu Y."/>
            <person name="Yang J."/>
            <person name="Xu C."/>
            <person name="Jia M."/>
            <person name="Peters R.J."/>
            <person name="Huang L."/>
            <person name="Gao W."/>
        </authorList>
    </citation>
    <scope>NUCLEOTIDE SEQUENCE [LARGE SCALE GENOMIC DNA]</scope>
    <source>
        <strain evidence="4">cv. XIE 37</strain>
        <tissue evidence="3">Leaf</tissue>
    </source>
</reference>
<dbReference type="Pfam" id="PF14383">
    <property type="entry name" value="VARLMGL"/>
    <property type="match status" value="1"/>
</dbReference>
<comment type="caution">
    <text evidence="3">The sequence shown here is derived from an EMBL/GenBank/DDBJ whole genome shotgun (WGS) entry which is preliminary data.</text>
</comment>
<protein>
    <recommendedName>
        <fullName evidence="2">DUF3741 domain-containing protein</fullName>
    </recommendedName>
</protein>
<evidence type="ECO:0000259" key="2">
    <source>
        <dbReference type="Pfam" id="PF14383"/>
    </source>
</evidence>
<feature type="region of interest" description="Disordered" evidence="1">
    <location>
        <begin position="356"/>
        <end position="376"/>
    </location>
</feature>
<dbReference type="Proteomes" id="UP000593562">
    <property type="component" value="Unassembled WGS sequence"/>
</dbReference>
<organism evidence="3 4">
    <name type="scientific">Tripterygium wilfordii</name>
    <name type="common">Thunder God vine</name>
    <dbReference type="NCBI Taxonomy" id="458696"/>
    <lineage>
        <taxon>Eukaryota</taxon>
        <taxon>Viridiplantae</taxon>
        <taxon>Streptophyta</taxon>
        <taxon>Embryophyta</taxon>
        <taxon>Tracheophyta</taxon>
        <taxon>Spermatophyta</taxon>
        <taxon>Magnoliopsida</taxon>
        <taxon>eudicotyledons</taxon>
        <taxon>Gunneridae</taxon>
        <taxon>Pentapetalae</taxon>
        <taxon>rosids</taxon>
        <taxon>fabids</taxon>
        <taxon>Celastrales</taxon>
        <taxon>Celastraceae</taxon>
        <taxon>Tripterygium</taxon>
    </lineage>
</organism>
<gene>
    <name evidence="3" type="ORF">HS088_TW11G00844</name>
</gene>
<dbReference type="PANTHER" id="PTHR34282">
    <property type="entry name" value="OS01G0228800 PROTEIN-RELATED"/>
    <property type="match status" value="1"/>
</dbReference>
<dbReference type="FunCoup" id="A0A7J7D3W8">
    <property type="interactions" value="143"/>
</dbReference>
<feature type="region of interest" description="Disordered" evidence="1">
    <location>
        <begin position="503"/>
        <end position="579"/>
    </location>
</feature>
<dbReference type="AlphaFoldDB" id="A0A7J7D3W8"/>
<feature type="region of interest" description="Disordered" evidence="1">
    <location>
        <begin position="880"/>
        <end position="910"/>
    </location>
</feature>
<dbReference type="InParanoid" id="A0A7J7D3W8"/>
<name>A0A7J7D3W8_TRIWF</name>
<proteinExistence type="predicted"/>
<feature type="compositionally biased region" description="Polar residues" evidence="1">
    <location>
        <begin position="356"/>
        <end position="370"/>
    </location>
</feature>
<feature type="region of interest" description="Disordered" evidence="1">
    <location>
        <begin position="647"/>
        <end position="666"/>
    </location>
</feature>
<dbReference type="InterPro" id="IPR032795">
    <property type="entry name" value="DUF3741-assoc"/>
</dbReference>
<feature type="domain" description="DUF3741" evidence="2">
    <location>
        <begin position="396"/>
        <end position="424"/>
    </location>
</feature>
<feature type="region of interest" description="Disordered" evidence="1">
    <location>
        <begin position="773"/>
        <end position="797"/>
    </location>
</feature>
<feature type="compositionally biased region" description="Basic and acidic residues" evidence="1">
    <location>
        <begin position="562"/>
        <end position="579"/>
    </location>
</feature>
<sequence>MLPRCYDPSYHCFGLSQSSSYDPPHHCFGLPEFVVVRAPPARQKENKLFSELRSDRVESMAKRSDFAQKLLDDLRLRKERMAASHSSKSSKPLAADAYTYAKHTHRGSGNLKTNEKTSFRTGTMHKRSNGGSKSIMKEEASMQIVPFGRDQNPEQIGDLSKALAFALENGGRLTRMDSSGNSSILTFLNQIGRRSVQFGKTERKNSDHRHLSSANHFPIVSHLHIQEISKGAQKLNQILRACSNGVNFDKYSIEIGNELFKGAIDLEESLRMLVNLQETSEYMISPQRKNRITLLDEDEDDDDDDTTVRIAEQKQLGRPIFSFDESSRNNHGIQKVGRSDLKQRLMALAYLSEVAKTNSQKQAPSTPNSISHKRSVSYGPEVKSLAAFSDQKNYSSASKSETEKGRIPNVIAKLMGLDELPENDEATYAKQKDASPKQRMERIIPKGISQATTAQQRKDAEYLAHPVMKQKQIQRNQIIEFQDSKFVSQTEKGLAINRDNFEAFLNDSNPPWKNVESLKAETGSNKTDIRRDNEQSKNSQLDKITTRRKEIPESESSQNNKKPKEQKAAEKNGKKEPILKHEQQRMAPHIHKGSEAALLSQRKTGFKDSAHLTEKIHAGTLLSSSQQNSSIARATQQPDVLRKFVPREEKHQAGEWEKQSTRKQKECDVMPKKNIQPTHSAMNLQKQHLHPNQSTHSRKGSMEAIDTTQTERLQIGRPHGDLAGDRSASNFNVEMKNSENRNSNPDASTRFQNFKLENQKTKISQAMEEKSLHVSVREKTKSTKGSKGDAHRKADEVMTRRNVSPKNFAKPPKHHNPILLKVKQRKHDKLIGTKEAAQVSMSKSEEAGASIVKSNNSVASIQPSNVQQKQQIQDREATNFHGPIEDEWPSLKERKIQAPDGSDPSKISTVKNGHQDQELAFGSDEQLNSHKIASDAVNDTHEARTNISHPTQQERQKYYKSVKPEPLTENEILLKQTLIRSKLFLDTAEALFRLNIPFRILHDGGFGKHDKEMKLLIDCGYEVMRRKGRSQELCVSPFMTVSITSVKVRTLDELVKGLQADMEKLKYYGKNGNEECVVEDYLPKMLEIDVYNRDPDINCMWDAGWNDAMFAILEKDDIIKDVEKYVLNGLLDEMTSDLLAV</sequence>